<dbReference type="OrthoDB" id="9844857at2"/>
<evidence type="ECO:0000313" key="1">
    <source>
        <dbReference type="EMBL" id="SQD92415.1"/>
    </source>
</evidence>
<protein>
    <submittedName>
        <fullName evidence="1">Uncharacterized protein</fullName>
    </submittedName>
</protein>
<sequence>MEVRYPDFWTPLRMDLRLWFESNAPSLGEFYEGALRMIFSEAFPGRVRFVAHAVREIRNRLPDIIAGPKAGWRLDYKSCLDDIGNLWKRHGLPFDGSTPTRVSEGDALPSNDDIPLPYPVFQKVANLVRDHERARETRSEAARRLFLAIDQNNCVSEATLRPRIDNWLKTTEWFVERAHERGQKDAEMGGDELKDRFESFEWALSAMVREFFKTVEALDEILEQTNS</sequence>
<proteinExistence type="predicted"/>
<accession>A0A2X3MJU5</accession>
<name>A0A2X3MJU5_9BACT</name>
<dbReference type="KEGG" id="bana:BARAN1_0390"/>
<keyword evidence="2" id="KW-1185">Reference proteome</keyword>
<organism evidence="1 2">
    <name type="scientific">Candidatus Bipolaricaulis anaerobius</name>
    <dbReference type="NCBI Taxonomy" id="2026885"/>
    <lineage>
        <taxon>Bacteria</taxon>
        <taxon>Candidatus Bipolaricaulota</taxon>
        <taxon>Candidatus Bipolaricaulia</taxon>
        <taxon>Candidatus Bipolaricaulales</taxon>
        <taxon>Candidatus Bipolaricaulaceae</taxon>
        <taxon>Candidatus Bipolaricaulis</taxon>
    </lineage>
</organism>
<reference evidence="2" key="1">
    <citation type="submission" date="2018-05" db="EMBL/GenBank/DDBJ databases">
        <authorList>
            <person name="Hao L."/>
        </authorList>
    </citation>
    <scope>NUCLEOTIDE SEQUENCE [LARGE SCALE GENOMIC DNA]</scope>
</reference>
<dbReference type="EMBL" id="LS483254">
    <property type="protein sequence ID" value="SQD92415.1"/>
    <property type="molecule type" value="Genomic_DNA"/>
</dbReference>
<gene>
    <name evidence="1" type="ORF">BARAN1_0390</name>
</gene>
<dbReference type="Proteomes" id="UP000249818">
    <property type="component" value="Chromosome BARAN1"/>
</dbReference>
<dbReference type="RefSeq" id="WP_157959382.1">
    <property type="nucleotide sequence ID" value="NZ_LS483254.1"/>
</dbReference>
<evidence type="ECO:0000313" key="2">
    <source>
        <dbReference type="Proteomes" id="UP000249818"/>
    </source>
</evidence>
<dbReference type="AlphaFoldDB" id="A0A2X3MJU5"/>